<name>A0ABR6VIQ5_9FIRM</name>
<organism evidence="1 2">
    <name type="scientific">Megasphaera hominis</name>
    <dbReference type="NCBI Taxonomy" id="159836"/>
    <lineage>
        <taxon>Bacteria</taxon>
        <taxon>Bacillati</taxon>
        <taxon>Bacillota</taxon>
        <taxon>Negativicutes</taxon>
        <taxon>Veillonellales</taxon>
        <taxon>Veillonellaceae</taxon>
        <taxon>Megasphaera</taxon>
    </lineage>
</organism>
<gene>
    <name evidence="1" type="ORF">H8J70_02235</name>
</gene>
<comment type="caution">
    <text evidence="1">The sequence shown here is derived from an EMBL/GenBank/DDBJ whole genome shotgun (WGS) entry which is preliminary data.</text>
</comment>
<dbReference type="RefSeq" id="WP_186502190.1">
    <property type="nucleotide sequence ID" value="NZ_JACOGK010000004.1"/>
</dbReference>
<reference evidence="1 2" key="1">
    <citation type="submission" date="2020-08" db="EMBL/GenBank/DDBJ databases">
        <authorList>
            <person name="Liu C."/>
            <person name="Sun Q."/>
        </authorList>
    </citation>
    <scope>NUCLEOTIDE SEQUENCE [LARGE SCALE GENOMIC DNA]</scope>
    <source>
        <strain evidence="1 2">NSJ-59</strain>
    </source>
</reference>
<dbReference type="Proteomes" id="UP000606870">
    <property type="component" value="Unassembled WGS sequence"/>
</dbReference>
<proteinExistence type="predicted"/>
<accession>A0ABR6VIQ5</accession>
<dbReference type="EMBL" id="JACOGK010000004">
    <property type="protein sequence ID" value="MBC3536076.1"/>
    <property type="molecule type" value="Genomic_DNA"/>
</dbReference>
<evidence type="ECO:0000313" key="1">
    <source>
        <dbReference type="EMBL" id="MBC3536076.1"/>
    </source>
</evidence>
<sequence length="177" mass="20231">MKAKIGITIFGSGDVDILRNSIHEDLWRDYRFFFKKAAAHAAKGHKKNKLLAQRYERAAAMSLYTFFTSVVMTWLSRLGQSEDVRSVPSLCTLYDVLMRAVFGTAAHTEFTHLRALLCRYDQNVPALLENLNEDSLQDMENSICEFLGYIEAHSDLRRFPPVETSTTGVMEELMSRL</sequence>
<protein>
    <submittedName>
        <fullName evidence="1">Uncharacterized protein</fullName>
    </submittedName>
</protein>
<keyword evidence="2" id="KW-1185">Reference proteome</keyword>
<evidence type="ECO:0000313" key="2">
    <source>
        <dbReference type="Proteomes" id="UP000606870"/>
    </source>
</evidence>